<proteinExistence type="predicted"/>
<evidence type="ECO:0000256" key="4">
    <source>
        <dbReference type="ARBA" id="ARBA00023136"/>
    </source>
</evidence>
<comment type="caution">
    <text evidence="7">The sequence shown here is derived from an EMBL/GenBank/DDBJ whole genome shotgun (WGS) entry which is preliminary data.</text>
</comment>
<dbReference type="InterPro" id="IPR017981">
    <property type="entry name" value="GPCR_2-like_7TM"/>
</dbReference>
<accession>A0AAU9UA45</accession>
<dbReference type="GO" id="GO:0008528">
    <property type="term" value="F:G protein-coupled peptide receptor activity"/>
    <property type="evidence" value="ECO:0007669"/>
    <property type="project" value="TreeGrafter"/>
</dbReference>
<feature type="transmembrane region" description="Helical" evidence="5">
    <location>
        <begin position="140"/>
        <end position="162"/>
    </location>
</feature>
<evidence type="ECO:0000256" key="2">
    <source>
        <dbReference type="ARBA" id="ARBA00022692"/>
    </source>
</evidence>
<dbReference type="PANTHER" id="PTHR47154">
    <property type="entry name" value="G-PROTEIN COUPLED RECEPTOR MTH-RELATED"/>
    <property type="match status" value="1"/>
</dbReference>
<feature type="transmembrane region" description="Helical" evidence="5">
    <location>
        <begin position="70"/>
        <end position="93"/>
    </location>
</feature>
<feature type="transmembrane region" description="Helical" evidence="5">
    <location>
        <begin position="312"/>
        <end position="333"/>
    </location>
</feature>
<organism evidence="7 8">
    <name type="scientific">Euphydryas editha</name>
    <name type="common">Edith's checkerspot</name>
    <dbReference type="NCBI Taxonomy" id="104508"/>
    <lineage>
        <taxon>Eukaryota</taxon>
        <taxon>Metazoa</taxon>
        <taxon>Ecdysozoa</taxon>
        <taxon>Arthropoda</taxon>
        <taxon>Hexapoda</taxon>
        <taxon>Insecta</taxon>
        <taxon>Pterygota</taxon>
        <taxon>Neoptera</taxon>
        <taxon>Endopterygota</taxon>
        <taxon>Lepidoptera</taxon>
        <taxon>Glossata</taxon>
        <taxon>Ditrysia</taxon>
        <taxon>Papilionoidea</taxon>
        <taxon>Nymphalidae</taxon>
        <taxon>Nymphalinae</taxon>
        <taxon>Euphydryas</taxon>
    </lineage>
</organism>
<name>A0AAU9UA45_EUPED</name>
<feature type="transmembrane region" description="Helical" evidence="5">
    <location>
        <begin position="231"/>
        <end position="253"/>
    </location>
</feature>
<evidence type="ECO:0000313" key="8">
    <source>
        <dbReference type="Proteomes" id="UP001153954"/>
    </source>
</evidence>
<evidence type="ECO:0000256" key="5">
    <source>
        <dbReference type="SAM" id="Phobius"/>
    </source>
</evidence>
<gene>
    <name evidence="7" type="ORF">EEDITHA_LOCUS11357</name>
</gene>
<protein>
    <recommendedName>
        <fullName evidence="6">G-protein coupled receptors family 2 profile 2 domain-containing protein</fullName>
    </recommendedName>
</protein>
<keyword evidence="4 5" id="KW-0472">Membrane</keyword>
<dbReference type="GO" id="GO:0005886">
    <property type="term" value="C:plasma membrane"/>
    <property type="evidence" value="ECO:0007669"/>
    <property type="project" value="TreeGrafter"/>
</dbReference>
<dbReference type="InterPro" id="IPR051384">
    <property type="entry name" value="Mth_GPCR"/>
</dbReference>
<evidence type="ECO:0000313" key="7">
    <source>
        <dbReference type="EMBL" id="CAH2095968.1"/>
    </source>
</evidence>
<dbReference type="Proteomes" id="UP001153954">
    <property type="component" value="Unassembled WGS sequence"/>
</dbReference>
<keyword evidence="8" id="KW-1185">Reference proteome</keyword>
<keyword evidence="2 5" id="KW-0812">Transmembrane</keyword>
<evidence type="ECO:0000259" key="6">
    <source>
        <dbReference type="PROSITE" id="PS50261"/>
    </source>
</evidence>
<dbReference type="PROSITE" id="PS50261">
    <property type="entry name" value="G_PROTEIN_RECEP_F2_4"/>
    <property type="match status" value="1"/>
</dbReference>
<feature type="transmembrane region" description="Helical" evidence="5">
    <location>
        <begin position="105"/>
        <end position="125"/>
    </location>
</feature>
<sequence>MLASLARLERVLKDGQLYVEVKSAIPPWILHGPDKYCVDTFVFEDDKGNRTTSFDALVCFGREKEEEHYVMKSTCMIISCVFILATVAVYGWLPELRNLHGRVLMAYLLCLFVGFVGMATMQILLKIDNIGVKTCVGLSIMIYFSLLAAFFWLNVMCFDIWWTFSGKRGVKGAEMMSVKAKFTAYSVYAFGFPTVLTILMVSLEFSGLPPHPLLPLLRHQGCFLAGISRLLYLYGPIVILWFANMVFFVLTAVKIAQIKKQISVLKRKESARHDKHQKDQQRFLLYIKLFIVMGINWLLEVISALYPKGDYIWRFVDSYNVLIGLIVFIIFVCKRKILSLMKKRIKDGIIERNQENGSMTMEHKNKIVHNIRDYKQRDSLDTIRTGSPETDSNKTINL</sequence>
<feature type="domain" description="G-protein coupled receptors family 2 profile 2" evidence="6">
    <location>
        <begin position="68"/>
        <end position="335"/>
    </location>
</feature>
<dbReference type="GO" id="GO:0007166">
    <property type="term" value="P:cell surface receptor signaling pathway"/>
    <property type="evidence" value="ECO:0007669"/>
    <property type="project" value="InterPro"/>
</dbReference>
<reference evidence="7" key="1">
    <citation type="submission" date="2022-03" db="EMBL/GenBank/DDBJ databases">
        <authorList>
            <person name="Tunstrom K."/>
        </authorList>
    </citation>
    <scope>NUCLEOTIDE SEQUENCE</scope>
</reference>
<feature type="transmembrane region" description="Helical" evidence="5">
    <location>
        <begin position="283"/>
        <end position="306"/>
    </location>
</feature>
<comment type="subcellular location">
    <subcellularLocation>
        <location evidence="1">Membrane</location>
        <topology evidence="1">Multi-pass membrane protein</topology>
    </subcellularLocation>
</comment>
<dbReference type="AlphaFoldDB" id="A0AAU9UA45"/>
<dbReference type="PANTHER" id="PTHR47154:SF2">
    <property type="entry name" value="G-PROTEIN COUPLED RECEPTOR MTH-RELATED"/>
    <property type="match status" value="1"/>
</dbReference>
<evidence type="ECO:0000256" key="3">
    <source>
        <dbReference type="ARBA" id="ARBA00022989"/>
    </source>
</evidence>
<keyword evidence="3 5" id="KW-1133">Transmembrane helix</keyword>
<evidence type="ECO:0000256" key="1">
    <source>
        <dbReference type="ARBA" id="ARBA00004141"/>
    </source>
</evidence>
<dbReference type="EMBL" id="CAKOGL010000016">
    <property type="protein sequence ID" value="CAH2095968.1"/>
    <property type="molecule type" value="Genomic_DNA"/>
</dbReference>
<feature type="transmembrane region" description="Helical" evidence="5">
    <location>
        <begin position="182"/>
        <end position="203"/>
    </location>
</feature>
<dbReference type="CDD" id="cd15039">
    <property type="entry name" value="7tmB3_Methuselah-like"/>
    <property type="match status" value="1"/>
</dbReference>
<dbReference type="Gene3D" id="1.20.1070.10">
    <property type="entry name" value="Rhodopsin 7-helix transmembrane proteins"/>
    <property type="match status" value="1"/>
</dbReference>